<reference evidence="1 2" key="1">
    <citation type="submission" date="2020-04" db="EMBL/GenBank/DDBJ databases">
        <title>Acinetobacter Taxon 24.</title>
        <authorList>
            <person name="Nemec A."/>
            <person name="Radolfova-Krizova L."/>
            <person name="Higgins P.G."/>
            <person name="Spanelova P."/>
        </authorList>
    </citation>
    <scope>NUCLEOTIDE SEQUENCE [LARGE SCALE GENOMIC DNA]</scope>
    <source>
        <strain evidence="1 2">ANC 5380</strain>
    </source>
</reference>
<evidence type="ECO:0000313" key="2">
    <source>
        <dbReference type="Proteomes" id="UP000569202"/>
    </source>
</evidence>
<name>A0A7Y2RGF5_9GAMM</name>
<proteinExistence type="predicted"/>
<protein>
    <submittedName>
        <fullName evidence="1">Uncharacterized protein</fullName>
    </submittedName>
</protein>
<evidence type="ECO:0000313" key="1">
    <source>
        <dbReference type="EMBL" id="NNH78316.1"/>
    </source>
</evidence>
<comment type="caution">
    <text evidence="1">The sequence shown here is derived from an EMBL/GenBank/DDBJ whole genome shotgun (WGS) entry which is preliminary data.</text>
</comment>
<gene>
    <name evidence="1" type="ORF">HLH17_11670</name>
</gene>
<dbReference type="Proteomes" id="UP000569202">
    <property type="component" value="Unassembled WGS sequence"/>
</dbReference>
<dbReference type="AlphaFoldDB" id="A0A7Y2RGF5"/>
<accession>A0A7Y2RGF5</accession>
<sequence length="109" mass="13208">MGIFDKFDNWLKKNLDRKEFEKREKYWNDVRTTADELVRIGLSCKKCNTISIPVFGTESHYCCLKCGNRFLSKKHNFALKYDNLKNKYFYICPHYDESIDFIKKYRLNN</sequence>
<organism evidence="1 2">
    <name type="scientific">Acinetobacter terrae</name>
    <dbReference type="NCBI Taxonomy" id="2731247"/>
    <lineage>
        <taxon>Bacteria</taxon>
        <taxon>Pseudomonadati</taxon>
        <taxon>Pseudomonadota</taxon>
        <taxon>Gammaproteobacteria</taxon>
        <taxon>Moraxellales</taxon>
        <taxon>Moraxellaceae</taxon>
        <taxon>Acinetobacter</taxon>
        <taxon>Acinetobacter Taxon 24</taxon>
    </lineage>
</organism>
<dbReference type="EMBL" id="JABERL010000032">
    <property type="protein sequence ID" value="NNH78316.1"/>
    <property type="molecule type" value="Genomic_DNA"/>
</dbReference>
<dbReference type="RefSeq" id="WP_171540743.1">
    <property type="nucleotide sequence ID" value="NZ_JABERL010000032.1"/>
</dbReference>